<dbReference type="PANTHER" id="PTHR33067">
    <property type="entry name" value="RNA-DIRECTED DNA POLYMERASE-RELATED"/>
    <property type="match status" value="1"/>
</dbReference>
<comment type="caution">
    <text evidence="1">The sequence shown here is derived from an EMBL/GenBank/DDBJ whole genome shotgun (WGS) entry which is preliminary data.</text>
</comment>
<dbReference type="SUPFAM" id="SSF50630">
    <property type="entry name" value="Acid proteases"/>
    <property type="match status" value="1"/>
</dbReference>
<dbReference type="Pfam" id="PF13975">
    <property type="entry name" value="gag-asp_proteas"/>
    <property type="match status" value="1"/>
</dbReference>
<dbReference type="CDD" id="cd00303">
    <property type="entry name" value="retropepsin_like"/>
    <property type="match status" value="1"/>
</dbReference>
<proteinExistence type="predicted"/>
<gene>
    <name evidence="1" type="ORF">F2Q69_00023641</name>
</gene>
<dbReference type="EMBL" id="QGKX02001290">
    <property type="protein sequence ID" value="KAF3537302.1"/>
    <property type="molecule type" value="Genomic_DNA"/>
</dbReference>
<evidence type="ECO:0000313" key="1">
    <source>
        <dbReference type="EMBL" id="KAF3537302.1"/>
    </source>
</evidence>
<evidence type="ECO:0008006" key="3">
    <source>
        <dbReference type="Google" id="ProtNLM"/>
    </source>
</evidence>
<evidence type="ECO:0000313" key="2">
    <source>
        <dbReference type="Proteomes" id="UP000712600"/>
    </source>
</evidence>
<accession>A0A8S9QC93</accession>
<organism evidence="1 2">
    <name type="scientific">Brassica cretica</name>
    <name type="common">Mustard</name>
    <dbReference type="NCBI Taxonomy" id="69181"/>
    <lineage>
        <taxon>Eukaryota</taxon>
        <taxon>Viridiplantae</taxon>
        <taxon>Streptophyta</taxon>
        <taxon>Embryophyta</taxon>
        <taxon>Tracheophyta</taxon>
        <taxon>Spermatophyta</taxon>
        <taxon>Magnoliopsida</taxon>
        <taxon>eudicotyledons</taxon>
        <taxon>Gunneridae</taxon>
        <taxon>Pentapetalae</taxon>
        <taxon>rosids</taxon>
        <taxon>malvids</taxon>
        <taxon>Brassicales</taxon>
        <taxon>Brassicaceae</taxon>
        <taxon>Brassiceae</taxon>
        <taxon>Brassica</taxon>
    </lineage>
</organism>
<name>A0A8S9QC93_BRACR</name>
<dbReference type="InterPro" id="IPR021109">
    <property type="entry name" value="Peptidase_aspartic_dom_sf"/>
</dbReference>
<dbReference type="AlphaFoldDB" id="A0A8S9QC93"/>
<dbReference type="Proteomes" id="UP000712600">
    <property type="component" value="Unassembled WGS sequence"/>
</dbReference>
<protein>
    <recommendedName>
        <fullName evidence="3">Aspartic peptidase DDI1-type domain-containing protein</fullName>
    </recommendedName>
</protein>
<sequence>MDGFSKRVLRIPVEKTFDEVYFTHRLWMFFRETKETEEDIRRMFLHVGERMKLRITLKKKSYPGKFAILCVVKGIEFSHAFCDTGASVNILPKVMADQLGLKIEPSSEYFTFVDLSERSSGGIIRNLEVQICNALVPVDFHVVDVKLNWNSSLLLGRAFLATLRVVCDMNTNILCLTLIDPDVHYDPVRP</sequence>
<dbReference type="Gene3D" id="2.40.70.10">
    <property type="entry name" value="Acid Proteases"/>
    <property type="match status" value="1"/>
</dbReference>
<dbReference type="PANTHER" id="PTHR33067:SF31">
    <property type="entry name" value="RNA-DIRECTED DNA POLYMERASE"/>
    <property type="match status" value="1"/>
</dbReference>
<reference evidence="1" key="1">
    <citation type="submission" date="2019-12" db="EMBL/GenBank/DDBJ databases">
        <title>Genome sequencing and annotation of Brassica cretica.</title>
        <authorList>
            <person name="Studholme D.J."/>
            <person name="Sarris P."/>
        </authorList>
    </citation>
    <scope>NUCLEOTIDE SEQUENCE</scope>
    <source>
        <strain evidence="1">PFS-109/04</strain>
        <tissue evidence="1">Leaf</tissue>
    </source>
</reference>